<evidence type="ECO:0000256" key="7">
    <source>
        <dbReference type="PIRSR" id="PIRSR602481-1"/>
    </source>
</evidence>
<feature type="binding site" evidence="8">
    <location>
        <position position="78"/>
    </location>
    <ligand>
        <name>Fe cation</name>
        <dbReference type="ChEBI" id="CHEBI:24875"/>
    </ligand>
</feature>
<keyword evidence="2" id="KW-0678">Repressor</keyword>
<feature type="binding site" evidence="7">
    <location>
        <position position="127"/>
    </location>
    <ligand>
        <name>Zn(2+)</name>
        <dbReference type="ChEBI" id="CHEBI:29105"/>
    </ligand>
</feature>
<evidence type="ECO:0000256" key="8">
    <source>
        <dbReference type="PIRSR" id="PIRSR602481-2"/>
    </source>
</evidence>
<dbReference type="Gene3D" id="3.30.1490.190">
    <property type="match status" value="1"/>
</dbReference>
<dbReference type="InterPro" id="IPR036388">
    <property type="entry name" value="WH-like_DNA-bd_sf"/>
</dbReference>
<keyword evidence="6" id="KW-0804">Transcription</keyword>
<dbReference type="PANTHER" id="PTHR33202">
    <property type="entry name" value="ZINC UPTAKE REGULATION PROTEIN"/>
    <property type="match status" value="1"/>
</dbReference>
<evidence type="ECO:0000256" key="2">
    <source>
        <dbReference type="ARBA" id="ARBA00022491"/>
    </source>
</evidence>
<dbReference type="GO" id="GO:1900376">
    <property type="term" value="P:regulation of secondary metabolite biosynthetic process"/>
    <property type="evidence" value="ECO:0007669"/>
    <property type="project" value="TreeGrafter"/>
</dbReference>
<dbReference type="SUPFAM" id="SSF46785">
    <property type="entry name" value="Winged helix' DNA-binding domain"/>
    <property type="match status" value="1"/>
</dbReference>
<feature type="binding site" evidence="7">
    <location>
        <position position="84"/>
    </location>
    <ligand>
        <name>Zn(2+)</name>
        <dbReference type="ChEBI" id="CHEBI:29105"/>
    </ligand>
</feature>
<dbReference type="AlphaFoldDB" id="A0A412AUM5"/>
<evidence type="ECO:0000256" key="6">
    <source>
        <dbReference type="ARBA" id="ARBA00023163"/>
    </source>
</evidence>
<feature type="binding site" evidence="7">
    <location>
        <position position="124"/>
    </location>
    <ligand>
        <name>Zn(2+)</name>
        <dbReference type="ChEBI" id="CHEBI:29105"/>
    </ligand>
</feature>
<organism evidence="9 10">
    <name type="scientific">[Clostridium] leptum</name>
    <dbReference type="NCBI Taxonomy" id="1535"/>
    <lineage>
        <taxon>Bacteria</taxon>
        <taxon>Bacillati</taxon>
        <taxon>Bacillota</taxon>
        <taxon>Clostridia</taxon>
        <taxon>Eubacteriales</taxon>
        <taxon>Oscillospiraceae</taxon>
        <taxon>Oscillospiraceae incertae sedis</taxon>
    </lineage>
</organism>
<evidence type="ECO:0000313" key="9">
    <source>
        <dbReference type="EMBL" id="RGQ35355.1"/>
    </source>
</evidence>
<dbReference type="InterPro" id="IPR036390">
    <property type="entry name" value="WH_DNA-bd_sf"/>
</dbReference>
<evidence type="ECO:0000313" key="10">
    <source>
        <dbReference type="Proteomes" id="UP000284751"/>
    </source>
</evidence>
<evidence type="ECO:0000256" key="4">
    <source>
        <dbReference type="ARBA" id="ARBA00023015"/>
    </source>
</evidence>
<feature type="binding site" evidence="8">
    <location>
        <position position="116"/>
    </location>
    <ligand>
        <name>Fe cation</name>
        <dbReference type="ChEBI" id="CHEBI:24875"/>
    </ligand>
</feature>
<evidence type="ECO:0000256" key="3">
    <source>
        <dbReference type="ARBA" id="ARBA00022833"/>
    </source>
</evidence>
<dbReference type="PANTHER" id="PTHR33202:SF7">
    <property type="entry name" value="FERRIC UPTAKE REGULATION PROTEIN"/>
    <property type="match status" value="1"/>
</dbReference>
<comment type="similarity">
    <text evidence="1">Belongs to the Fur family.</text>
</comment>
<feature type="binding site" evidence="7">
    <location>
        <position position="87"/>
    </location>
    <ligand>
        <name>Zn(2+)</name>
        <dbReference type="ChEBI" id="CHEBI:29105"/>
    </ligand>
</feature>
<proteinExistence type="inferred from homology"/>
<evidence type="ECO:0000256" key="5">
    <source>
        <dbReference type="ARBA" id="ARBA00023125"/>
    </source>
</evidence>
<name>A0A412AUM5_9FIRM</name>
<dbReference type="GO" id="GO:0003700">
    <property type="term" value="F:DNA-binding transcription factor activity"/>
    <property type="evidence" value="ECO:0007669"/>
    <property type="project" value="InterPro"/>
</dbReference>
<gene>
    <name evidence="9" type="ORF">DWY99_12765</name>
</gene>
<keyword evidence="5" id="KW-0238">DNA-binding</keyword>
<dbReference type="Pfam" id="PF01475">
    <property type="entry name" value="FUR"/>
    <property type="match status" value="1"/>
</dbReference>
<dbReference type="GO" id="GO:0000976">
    <property type="term" value="F:transcription cis-regulatory region binding"/>
    <property type="evidence" value="ECO:0007669"/>
    <property type="project" value="TreeGrafter"/>
</dbReference>
<dbReference type="GO" id="GO:0008270">
    <property type="term" value="F:zinc ion binding"/>
    <property type="evidence" value="ECO:0007669"/>
    <property type="project" value="TreeGrafter"/>
</dbReference>
<dbReference type="Gene3D" id="1.10.10.10">
    <property type="entry name" value="Winged helix-like DNA-binding domain superfamily/Winged helix DNA-binding domain"/>
    <property type="match status" value="1"/>
</dbReference>
<dbReference type="InterPro" id="IPR043135">
    <property type="entry name" value="Fur_C"/>
</dbReference>
<sequence length="135" mass="15141">MAKGFKNTKQRSAIMNLLAERNTPLTAEEIGEAIAPSYPKLALSTVYRNLELFTNAGLLEKSFFQDGVTRYSLAKGHHGHYLICTGCQEKIRLEDCPLHELEHKLTDETGFTITDHDLTLYGLCPACKRKTKNGK</sequence>
<keyword evidence="7" id="KW-0479">Metal-binding</keyword>
<keyword evidence="3 7" id="KW-0862">Zinc</keyword>
<reference evidence="9 10" key="1">
    <citation type="submission" date="2018-08" db="EMBL/GenBank/DDBJ databases">
        <title>A genome reference for cultivated species of the human gut microbiota.</title>
        <authorList>
            <person name="Zou Y."/>
            <person name="Xue W."/>
            <person name="Luo G."/>
        </authorList>
    </citation>
    <scope>NUCLEOTIDE SEQUENCE [LARGE SCALE GENOMIC DNA]</scope>
    <source>
        <strain evidence="9 10">AF28-26</strain>
    </source>
</reference>
<keyword evidence="8" id="KW-0408">Iron</keyword>
<accession>A0A412AUM5</accession>
<dbReference type="EMBL" id="QRTC01000068">
    <property type="protein sequence ID" value="RGQ35355.1"/>
    <property type="molecule type" value="Genomic_DNA"/>
</dbReference>
<keyword evidence="4" id="KW-0805">Transcription regulation</keyword>
<comment type="cofactor">
    <cofactor evidence="7">
        <name>Zn(2+)</name>
        <dbReference type="ChEBI" id="CHEBI:29105"/>
    </cofactor>
    <text evidence="7">Binds 1 zinc ion per subunit.</text>
</comment>
<dbReference type="GO" id="GO:0045892">
    <property type="term" value="P:negative regulation of DNA-templated transcription"/>
    <property type="evidence" value="ECO:0007669"/>
    <property type="project" value="TreeGrafter"/>
</dbReference>
<protein>
    <submittedName>
        <fullName evidence="9">Transcriptional repressor</fullName>
    </submittedName>
</protein>
<evidence type="ECO:0000256" key="1">
    <source>
        <dbReference type="ARBA" id="ARBA00007957"/>
    </source>
</evidence>
<dbReference type="InterPro" id="IPR002481">
    <property type="entry name" value="FUR"/>
</dbReference>
<dbReference type="Proteomes" id="UP000284751">
    <property type="component" value="Unassembled WGS sequence"/>
</dbReference>
<dbReference type="CDD" id="cd07153">
    <property type="entry name" value="Fur_like"/>
    <property type="match status" value="1"/>
</dbReference>
<comment type="caution">
    <text evidence="9">The sequence shown here is derived from an EMBL/GenBank/DDBJ whole genome shotgun (WGS) entry which is preliminary data.</text>
</comment>
<comment type="cofactor">
    <cofactor evidence="8">
        <name>Mn(2+)</name>
        <dbReference type="ChEBI" id="CHEBI:29035"/>
    </cofactor>
    <cofactor evidence="8">
        <name>Fe(2+)</name>
        <dbReference type="ChEBI" id="CHEBI:29033"/>
    </cofactor>
    <text evidence="8">Binds 1 Mn(2+) or Fe(2+) ion per subunit.</text>
</comment>